<reference evidence="1 2" key="2">
    <citation type="submission" date="2007-06" db="EMBL/GenBank/DDBJ databases">
        <title>Draft genome sequence of Pseudoflavonifractor capillosus ATCC 29799.</title>
        <authorList>
            <person name="Sudarsanam P."/>
            <person name="Ley R."/>
            <person name="Guruge J."/>
            <person name="Turnbaugh P.J."/>
            <person name="Mahowald M."/>
            <person name="Liep D."/>
            <person name="Gordon J."/>
        </authorList>
    </citation>
    <scope>NUCLEOTIDE SEQUENCE [LARGE SCALE GENOMIC DNA]</scope>
    <source>
        <strain evidence="1 2">ATCC 29799</strain>
    </source>
</reference>
<reference evidence="1 2" key="1">
    <citation type="submission" date="2007-04" db="EMBL/GenBank/DDBJ databases">
        <authorList>
            <person name="Fulton L."/>
            <person name="Clifton S."/>
            <person name="Fulton B."/>
            <person name="Xu J."/>
            <person name="Minx P."/>
            <person name="Pepin K.H."/>
            <person name="Johnson M."/>
            <person name="Thiruvilangam P."/>
            <person name="Bhonagiri V."/>
            <person name="Nash W.E."/>
            <person name="Mardis E.R."/>
            <person name="Wilson R.K."/>
        </authorList>
    </citation>
    <scope>NUCLEOTIDE SEQUENCE [LARGE SCALE GENOMIC DNA]</scope>
    <source>
        <strain evidence="1 2">ATCC 29799</strain>
    </source>
</reference>
<accession>A6NQD9</accession>
<sequence>MPLVIGLVQEILHQRVCGGHPFPFKKMKKSGGGVIRTGR</sequence>
<protein>
    <submittedName>
        <fullName evidence="1">Uncharacterized protein</fullName>
    </submittedName>
</protein>
<keyword evidence="2" id="KW-1185">Reference proteome</keyword>
<evidence type="ECO:0000313" key="2">
    <source>
        <dbReference type="Proteomes" id="UP000003639"/>
    </source>
</evidence>
<dbReference type="EMBL" id="AAXG02000004">
    <property type="protein sequence ID" value="EDN01744.1"/>
    <property type="molecule type" value="Genomic_DNA"/>
</dbReference>
<dbReference type="AlphaFoldDB" id="A6NQD9"/>
<dbReference type="STRING" id="411467.BACCAP_00409"/>
<dbReference type="Proteomes" id="UP000003639">
    <property type="component" value="Unassembled WGS sequence"/>
</dbReference>
<organism evidence="1 2">
    <name type="scientific">Pseudoflavonifractor capillosus ATCC 29799</name>
    <dbReference type="NCBI Taxonomy" id="411467"/>
    <lineage>
        <taxon>Bacteria</taxon>
        <taxon>Bacillati</taxon>
        <taxon>Bacillota</taxon>
        <taxon>Clostridia</taxon>
        <taxon>Eubacteriales</taxon>
        <taxon>Oscillospiraceae</taxon>
        <taxon>Pseudoflavonifractor</taxon>
    </lineage>
</organism>
<comment type="caution">
    <text evidence="1">The sequence shown here is derived from an EMBL/GenBank/DDBJ whole genome shotgun (WGS) entry which is preliminary data.</text>
</comment>
<proteinExistence type="predicted"/>
<name>A6NQD9_9FIRM</name>
<evidence type="ECO:0000313" key="1">
    <source>
        <dbReference type="EMBL" id="EDN01744.1"/>
    </source>
</evidence>
<gene>
    <name evidence="1" type="ORF">BACCAP_00409</name>
</gene>